<keyword evidence="5" id="KW-0503">Monooxygenase</keyword>
<name>A0ABW3CL92_9ACTN</name>
<dbReference type="InterPro" id="IPR002938">
    <property type="entry name" value="FAD-bd"/>
</dbReference>
<dbReference type="PANTHER" id="PTHR43004:SF19">
    <property type="entry name" value="BINDING MONOOXYGENASE, PUTATIVE (JCVI)-RELATED"/>
    <property type="match status" value="1"/>
</dbReference>
<comment type="cofactor">
    <cofactor evidence="1">
        <name>FAD</name>
        <dbReference type="ChEBI" id="CHEBI:57692"/>
    </cofactor>
</comment>
<dbReference type="InterPro" id="IPR050641">
    <property type="entry name" value="RIFMO-like"/>
</dbReference>
<keyword evidence="2" id="KW-0285">Flavoprotein</keyword>
<dbReference type="Gene3D" id="3.50.50.60">
    <property type="entry name" value="FAD/NAD(P)-binding domain"/>
    <property type="match status" value="1"/>
</dbReference>
<dbReference type="InterPro" id="IPR036188">
    <property type="entry name" value="FAD/NAD-bd_sf"/>
</dbReference>
<evidence type="ECO:0000313" key="6">
    <source>
        <dbReference type="Proteomes" id="UP001597083"/>
    </source>
</evidence>
<keyword evidence="3" id="KW-0274">FAD</keyword>
<comment type="caution">
    <text evidence="5">The sequence shown here is derived from an EMBL/GenBank/DDBJ whole genome shotgun (WGS) entry which is preliminary data.</text>
</comment>
<sequence length="106" mass="11444">MIDVIIVGGGPTGLMLACELRLHGVQALVLEKDAEPTKVVRALGLHVRSIEVMDQRGLLDRFLADGKRYPLGSYFAGIDKPAPARLDTAHGYVLAIPQPTTDRLLA</sequence>
<dbReference type="Pfam" id="PF01494">
    <property type="entry name" value="FAD_binding_3"/>
    <property type="match status" value="1"/>
</dbReference>
<dbReference type="SUPFAM" id="SSF51905">
    <property type="entry name" value="FAD/NAD(P)-binding domain"/>
    <property type="match status" value="1"/>
</dbReference>
<organism evidence="5 6">
    <name type="scientific">Actinomadura adrarensis</name>
    <dbReference type="NCBI Taxonomy" id="1819600"/>
    <lineage>
        <taxon>Bacteria</taxon>
        <taxon>Bacillati</taxon>
        <taxon>Actinomycetota</taxon>
        <taxon>Actinomycetes</taxon>
        <taxon>Streptosporangiales</taxon>
        <taxon>Thermomonosporaceae</taxon>
        <taxon>Actinomadura</taxon>
    </lineage>
</organism>
<evidence type="ECO:0000259" key="4">
    <source>
        <dbReference type="Pfam" id="PF01494"/>
    </source>
</evidence>
<gene>
    <name evidence="5" type="ORF">ACFQ07_22710</name>
</gene>
<reference evidence="6" key="1">
    <citation type="journal article" date="2019" name="Int. J. Syst. Evol. Microbiol.">
        <title>The Global Catalogue of Microorganisms (GCM) 10K type strain sequencing project: providing services to taxonomists for standard genome sequencing and annotation.</title>
        <authorList>
            <consortium name="The Broad Institute Genomics Platform"/>
            <consortium name="The Broad Institute Genome Sequencing Center for Infectious Disease"/>
            <person name="Wu L."/>
            <person name="Ma J."/>
        </authorList>
    </citation>
    <scope>NUCLEOTIDE SEQUENCE [LARGE SCALE GENOMIC DNA]</scope>
    <source>
        <strain evidence="6">JCM 31696</strain>
    </source>
</reference>
<dbReference type="Proteomes" id="UP001597083">
    <property type="component" value="Unassembled WGS sequence"/>
</dbReference>
<keyword evidence="6" id="KW-1185">Reference proteome</keyword>
<dbReference type="PANTHER" id="PTHR43004">
    <property type="entry name" value="TRK SYSTEM POTASSIUM UPTAKE PROTEIN"/>
    <property type="match status" value="1"/>
</dbReference>
<proteinExistence type="predicted"/>
<protein>
    <submittedName>
        <fullName evidence="5">FAD-dependent monooxygenase</fullName>
    </submittedName>
</protein>
<dbReference type="GO" id="GO:0004497">
    <property type="term" value="F:monooxygenase activity"/>
    <property type="evidence" value="ECO:0007669"/>
    <property type="project" value="UniProtKB-KW"/>
</dbReference>
<feature type="non-terminal residue" evidence="5">
    <location>
        <position position="106"/>
    </location>
</feature>
<evidence type="ECO:0000256" key="1">
    <source>
        <dbReference type="ARBA" id="ARBA00001974"/>
    </source>
</evidence>
<feature type="domain" description="FAD-binding" evidence="4">
    <location>
        <begin position="2"/>
        <end position="105"/>
    </location>
</feature>
<evidence type="ECO:0000256" key="3">
    <source>
        <dbReference type="ARBA" id="ARBA00022827"/>
    </source>
</evidence>
<evidence type="ECO:0000256" key="2">
    <source>
        <dbReference type="ARBA" id="ARBA00022630"/>
    </source>
</evidence>
<evidence type="ECO:0000313" key="5">
    <source>
        <dbReference type="EMBL" id="MFD0855071.1"/>
    </source>
</evidence>
<dbReference type="EMBL" id="JBHTIR010003354">
    <property type="protein sequence ID" value="MFD0855071.1"/>
    <property type="molecule type" value="Genomic_DNA"/>
</dbReference>
<keyword evidence="5" id="KW-0560">Oxidoreductase</keyword>
<accession>A0ABW3CL92</accession>